<evidence type="ECO:0008006" key="4">
    <source>
        <dbReference type="Google" id="ProtNLM"/>
    </source>
</evidence>
<accession>A0A917P8D2</accession>
<reference evidence="2" key="1">
    <citation type="journal article" date="2014" name="Int. J. Syst. Evol. Microbiol.">
        <title>Complete genome sequence of Corynebacterium casei LMG S-19264T (=DSM 44701T), isolated from a smear-ripened cheese.</title>
        <authorList>
            <consortium name="US DOE Joint Genome Institute (JGI-PGF)"/>
            <person name="Walter F."/>
            <person name="Albersmeier A."/>
            <person name="Kalinowski J."/>
            <person name="Ruckert C."/>
        </authorList>
    </citation>
    <scope>NUCLEOTIDE SEQUENCE</scope>
    <source>
        <strain evidence="2">JCM 3086</strain>
    </source>
</reference>
<reference evidence="2" key="2">
    <citation type="submission" date="2020-09" db="EMBL/GenBank/DDBJ databases">
        <authorList>
            <person name="Sun Q."/>
            <person name="Ohkuma M."/>
        </authorList>
    </citation>
    <scope>NUCLEOTIDE SEQUENCE</scope>
    <source>
        <strain evidence="2">JCM 3086</strain>
    </source>
</reference>
<evidence type="ECO:0000313" key="3">
    <source>
        <dbReference type="Proteomes" id="UP000657574"/>
    </source>
</evidence>
<comment type="caution">
    <text evidence="2">The sequence shown here is derived from an EMBL/GenBank/DDBJ whole genome shotgun (WGS) entry which is preliminary data.</text>
</comment>
<name>A0A917P8D2_9ACTN</name>
<evidence type="ECO:0000313" key="2">
    <source>
        <dbReference type="EMBL" id="GGJ66610.1"/>
    </source>
</evidence>
<feature type="region of interest" description="Disordered" evidence="1">
    <location>
        <begin position="116"/>
        <end position="135"/>
    </location>
</feature>
<dbReference type="Proteomes" id="UP000657574">
    <property type="component" value="Unassembled WGS sequence"/>
</dbReference>
<protein>
    <recommendedName>
        <fullName evidence="4">Transposase</fullName>
    </recommendedName>
</protein>
<evidence type="ECO:0000256" key="1">
    <source>
        <dbReference type="SAM" id="MobiDB-lite"/>
    </source>
</evidence>
<proteinExistence type="predicted"/>
<gene>
    <name evidence="2" type="ORF">GCM10010121_091550</name>
</gene>
<dbReference type="AlphaFoldDB" id="A0A917P8D2"/>
<feature type="region of interest" description="Disordered" evidence="1">
    <location>
        <begin position="154"/>
        <end position="193"/>
    </location>
</feature>
<dbReference type="EMBL" id="BMQA01000093">
    <property type="protein sequence ID" value="GGJ66610.1"/>
    <property type="molecule type" value="Genomic_DNA"/>
</dbReference>
<feature type="compositionally biased region" description="Basic and acidic residues" evidence="1">
    <location>
        <begin position="9"/>
        <end position="30"/>
    </location>
</feature>
<keyword evidence="3" id="KW-1185">Reference proteome</keyword>
<feature type="region of interest" description="Disordered" evidence="1">
    <location>
        <begin position="1"/>
        <end position="31"/>
    </location>
</feature>
<organism evidence="2 3">
    <name type="scientific">Streptomyces brasiliensis</name>
    <dbReference type="NCBI Taxonomy" id="1954"/>
    <lineage>
        <taxon>Bacteria</taxon>
        <taxon>Bacillati</taxon>
        <taxon>Actinomycetota</taxon>
        <taxon>Actinomycetes</taxon>
        <taxon>Kitasatosporales</taxon>
        <taxon>Streptomycetaceae</taxon>
        <taxon>Streptomyces</taxon>
    </lineage>
</organism>
<sequence length="193" mass="21810">MSLAPSDGNHQDHGRPARLPDDTADRDKWLTPRKKATLLRLEREAAHRENFRKRGEKASHRLRHTYDQIKQLRATATRRTLDRQHQTTTCLARTYGTVVVETLTITNTVKSAKDTVEEPGKNVRQKARLNRSTSQEAWGRTVTTLTYKLARPGSTLHKVPAPGTSLLGPPGMTPLTRARSTRRRPTPRALPSR</sequence>